<accession>A0AAD6DZM5</accession>
<feature type="compositionally biased region" description="Basic and acidic residues" evidence="1">
    <location>
        <begin position="67"/>
        <end position="84"/>
    </location>
</feature>
<evidence type="ECO:0000256" key="1">
    <source>
        <dbReference type="SAM" id="MobiDB-lite"/>
    </source>
</evidence>
<evidence type="ECO:0000313" key="2">
    <source>
        <dbReference type="EMBL" id="KAJ5597930.1"/>
    </source>
</evidence>
<proteinExistence type="predicted"/>
<gene>
    <name evidence="2" type="ORF">N7537_008014</name>
</gene>
<evidence type="ECO:0000313" key="3">
    <source>
        <dbReference type="Proteomes" id="UP001213799"/>
    </source>
</evidence>
<dbReference type="GeneID" id="81589311"/>
<dbReference type="Proteomes" id="UP001213799">
    <property type="component" value="Unassembled WGS sequence"/>
</dbReference>
<keyword evidence="3" id="KW-1185">Reference proteome</keyword>
<dbReference type="AlphaFoldDB" id="A0AAD6DZM5"/>
<sequence>MYWGRRTWKIWMKGCDMHGQPNWTWPRALLRRTAASLHNIGLVRVPQTSNRILRVYRPGFETPQVSPKKDQAAARKDSRITGSA</sequence>
<comment type="caution">
    <text evidence="2">The sequence shown here is derived from an EMBL/GenBank/DDBJ whole genome shotgun (WGS) entry which is preliminary data.</text>
</comment>
<reference evidence="2" key="2">
    <citation type="submission" date="2023-01" db="EMBL/GenBank/DDBJ databases">
        <authorList>
            <person name="Petersen C."/>
        </authorList>
    </citation>
    <scope>NUCLEOTIDE SEQUENCE</scope>
    <source>
        <strain evidence="2">IBT 12815</strain>
    </source>
</reference>
<protein>
    <submittedName>
        <fullName evidence="2">Uncharacterized protein</fullName>
    </submittedName>
</protein>
<organism evidence="2 3">
    <name type="scientific">Penicillium hordei</name>
    <dbReference type="NCBI Taxonomy" id="40994"/>
    <lineage>
        <taxon>Eukaryota</taxon>
        <taxon>Fungi</taxon>
        <taxon>Dikarya</taxon>
        <taxon>Ascomycota</taxon>
        <taxon>Pezizomycotina</taxon>
        <taxon>Eurotiomycetes</taxon>
        <taxon>Eurotiomycetidae</taxon>
        <taxon>Eurotiales</taxon>
        <taxon>Aspergillaceae</taxon>
        <taxon>Penicillium</taxon>
    </lineage>
</organism>
<dbReference type="EMBL" id="JAQJAE010000004">
    <property type="protein sequence ID" value="KAJ5597930.1"/>
    <property type="molecule type" value="Genomic_DNA"/>
</dbReference>
<name>A0AAD6DZM5_9EURO</name>
<dbReference type="RefSeq" id="XP_056751145.1">
    <property type="nucleotide sequence ID" value="XM_056899069.1"/>
</dbReference>
<reference evidence="2" key="1">
    <citation type="journal article" date="2023" name="IMA Fungus">
        <title>Comparative genomic study of the Penicillium genus elucidates a diverse pangenome and 15 lateral gene transfer events.</title>
        <authorList>
            <person name="Petersen C."/>
            <person name="Sorensen T."/>
            <person name="Nielsen M.R."/>
            <person name="Sondergaard T.E."/>
            <person name="Sorensen J.L."/>
            <person name="Fitzpatrick D.A."/>
            <person name="Frisvad J.C."/>
            <person name="Nielsen K.L."/>
        </authorList>
    </citation>
    <scope>NUCLEOTIDE SEQUENCE</scope>
    <source>
        <strain evidence="2">IBT 12815</strain>
    </source>
</reference>
<feature type="region of interest" description="Disordered" evidence="1">
    <location>
        <begin position="62"/>
        <end position="84"/>
    </location>
</feature>